<dbReference type="UniPathway" id="UPA00028">
    <property type="reaction ID" value="UER00005"/>
</dbReference>
<dbReference type="eggNOG" id="COG0414">
    <property type="taxonomic scope" value="Bacteria"/>
</dbReference>
<evidence type="ECO:0000256" key="1">
    <source>
        <dbReference type="ARBA" id="ARBA00004990"/>
    </source>
</evidence>
<evidence type="ECO:0000256" key="2">
    <source>
        <dbReference type="ARBA" id="ARBA00009256"/>
    </source>
</evidence>
<keyword evidence="6 8" id="KW-0067">ATP-binding</keyword>
<feature type="binding site" evidence="8">
    <location>
        <position position="60"/>
    </location>
    <ligand>
        <name>beta-alanine</name>
        <dbReference type="ChEBI" id="CHEBI:57966"/>
    </ligand>
</feature>
<name>A0A1W6BXC2_9BACT</name>
<keyword evidence="5 8" id="KW-0547">Nucleotide-binding</keyword>
<dbReference type="InterPro" id="IPR014729">
    <property type="entry name" value="Rossmann-like_a/b/a_fold"/>
</dbReference>
<dbReference type="OrthoDB" id="9773087at2"/>
<dbReference type="Pfam" id="PF02569">
    <property type="entry name" value="Pantoate_ligase"/>
    <property type="match status" value="1"/>
</dbReference>
<dbReference type="PANTHER" id="PTHR21299">
    <property type="entry name" value="CYTIDYLATE KINASE/PANTOATE-BETA-ALANINE LIGASE"/>
    <property type="match status" value="1"/>
</dbReference>
<accession>A0A1W6BXC2</accession>
<dbReference type="GO" id="GO:0004592">
    <property type="term" value="F:pantoate-beta-alanine ligase activity"/>
    <property type="evidence" value="ECO:0007669"/>
    <property type="project" value="UniProtKB-UniRule"/>
</dbReference>
<comment type="catalytic activity">
    <reaction evidence="7 8">
        <text>(R)-pantoate + beta-alanine + ATP = (R)-pantothenate + AMP + diphosphate + H(+)</text>
        <dbReference type="Rhea" id="RHEA:10912"/>
        <dbReference type="ChEBI" id="CHEBI:15378"/>
        <dbReference type="ChEBI" id="CHEBI:15980"/>
        <dbReference type="ChEBI" id="CHEBI:29032"/>
        <dbReference type="ChEBI" id="CHEBI:30616"/>
        <dbReference type="ChEBI" id="CHEBI:33019"/>
        <dbReference type="ChEBI" id="CHEBI:57966"/>
        <dbReference type="ChEBI" id="CHEBI:456215"/>
        <dbReference type="EC" id="6.3.2.1"/>
    </reaction>
</comment>
<dbReference type="Gene3D" id="3.40.50.620">
    <property type="entry name" value="HUPs"/>
    <property type="match status" value="1"/>
</dbReference>
<dbReference type="GO" id="GO:0005524">
    <property type="term" value="F:ATP binding"/>
    <property type="evidence" value="ECO:0007669"/>
    <property type="project" value="UniProtKB-KW"/>
</dbReference>
<dbReference type="NCBIfam" id="TIGR00018">
    <property type="entry name" value="panC"/>
    <property type="match status" value="1"/>
</dbReference>
<dbReference type="KEGG" id="ccun:CCUN_1135"/>
<evidence type="ECO:0000256" key="8">
    <source>
        <dbReference type="HAMAP-Rule" id="MF_00158"/>
    </source>
</evidence>
<keyword evidence="4 8" id="KW-0566">Pantothenate biosynthesis</keyword>
<dbReference type="SUPFAM" id="SSF52374">
    <property type="entry name" value="Nucleotidylyl transferase"/>
    <property type="match status" value="1"/>
</dbReference>
<dbReference type="InterPro" id="IPR003721">
    <property type="entry name" value="Pantoate_ligase"/>
</dbReference>
<dbReference type="STRING" id="1121267.CCUN_1135"/>
<keyword evidence="8" id="KW-0963">Cytoplasm</keyword>
<feature type="binding site" evidence="8">
    <location>
        <begin position="183"/>
        <end position="186"/>
    </location>
    <ligand>
        <name>ATP</name>
        <dbReference type="ChEBI" id="CHEBI:30616"/>
    </ligand>
</feature>
<gene>
    <name evidence="8 9" type="primary">panC</name>
    <name evidence="9" type="ORF">CCUN_1135</name>
</gene>
<evidence type="ECO:0000256" key="4">
    <source>
        <dbReference type="ARBA" id="ARBA00022655"/>
    </source>
</evidence>
<reference evidence="9 10" key="1">
    <citation type="submission" date="2017-04" db="EMBL/GenBank/DDBJ databases">
        <title>Complete genome sequence of the Campylobacter cuniculorum type strain LMG24588.</title>
        <authorList>
            <person name="Miller W.G."/>
            <person name="Yee E."/>
            <person name="Revez J."/>
            <person name="Bono J.L."/>
            <person name="Rossi M."/>
        </authorList>
    </citation>
    <scope>NUCLEOTIDE SEQUENCE [LARGE SCALE GENOMIC DNA]</scope>
    <source>
        <strain evidence="9 10">LMG 24588</strain>
    </source>
</reference>
<sequence>MQLISDIQAMSEQIDKWRKQNLSIGFVPTMGYLHEGHLSLVKAAKENDKVVLSIFVNPMQFGPKEDLASYPRDLKRDTKLCEENGVDIIFSPTAEQMYPQNFSTYVDMNSISDKLCGASRKGHFRGVCTVLMKLFNIVRPHNVYFGQKDAQQCAVVKHMIEDLNLNLKLKICPIIREEDKLAKSSRNVYLNEKERKAALVLSKAIFLGENLVKNGQRNPKIIIEEMKKELLKEKLAKIDYVSLVHPKTMQELEWIENEVLGAIAVFIGKTRLIDNFLIQELQ</sequence>
<comment type="subcellular location">
    <subcellularLocation>
        <location evidence="8">Cytoplasm</location>
    </subcellularLocation>
</comment>
<dbReference type="CDD" id="cd00560">
    <property type="entry name" value="PanC"/>
    <property type="match status" value="1"/>
</dbReference>
<dbReference type="AlphaFoldDB" id="A0A1W6BXC2"/>
<comment type="miscellaneous">
    <text evidence="8">The reaction proceeds by a bi uni uni bi ping pong mechanism.</text>
</comment>
<comment type="pathway">
    <text evidence="1 8">Cofactor biosynthesis; (R)-pantothenate biosynthesis; (R)-pantothenate from (R)-pantoate and beta-alanine: step 1/1.</text>
</comment>
<keyword evidence="3 8" id="KW-0436">Ligase</keyword>
<feature type="binding site" evidence="8">
    <location>
        <begin position="146"/>
        <end position="149"/>
    </location>
    <ligand>
        <name>ATP</name>
        <dbReference type="ChEBI" id="CHEBI:30616"/>
    </ligand>
</feature>
<dbReference type="InterPro" id="IPR042176">
    <property type="entry name" value="Pantoate_ligase_C"/>
</dbReference>
<evidence type="ECO:0000256" key="5">
    <source>
        <dbReference type="ARBA" id="ARBA00022741"/>
    </source>
</evidence>
<evidence type="ECO:0000313" key="9">
    <source>
        <dbReference type="EMBL" id="ARJ56732.1"/>
    </source>
</evidence>
<evidence type="ECO:0000256" key="3">
    <source>
        <dbReference type="ARBA" id="ARBA00022598"/>
    </source>
</evidence>
<dbReference type="GO" id="GO:0005829">
    <property type="term" value="C:cytosol"/>
    <property type="evidence" value="ECO:0007669"/>
    <property type="project" value="TreeGrafter"/>
</dbReference>
<dbReference type="FunFam" id="3.30.1300.10:FF:000001">
    <property type="entry name" value="Pantothenate synthetase"/>
    <property type="match status" value="1"/>
</dbReference>
<dbReference type="HAMAP" id="MF_00158">
    <property type="entry name" value="PanC"/>
    <property type="match status" value="1"/>
</dbReference>
<dbReference type="EMBL" id="CP020867">
    <property type="protein sequence ID" value="ARJ56732.1"/>
    <property type="molecule type" value="Genomic_DNA"/>
</dbReference>
<feature type="binding site" evidence="8">
    <location>
        <begin position="30"/>
        <end position="37"/>
    </location>
    <ligand>
        <name>ATP</name>
        <dbReference type="ChEBI" id="CHEBI:30616"/>
    </ligand>
</feature>
<comment type="subunit">
    <text evidence="8">Homodimer.</text>
</comment>
<dbReference type="FunFam" id="3.40.50.620:FF:000013">
    <property type="entry name" value="Pantothenate synthetase"/>
    <property type="match status" value="1"/>
</dbReference>
<dbReference type="EC" id="6.3.2.1" evidence="8"/>
<dbReference type="Gene3D" id="3.30.1300.10">
    <property type="entry name" value="Pantoate-beta-alanine ligase, C-terminal domain"/>
    <property type="match status" value="1"/>
</dbReference>
<proteinExistence type="inferred from homology"/>
<feature type="active site" description="Proton donor" evidence="8">
    <location>
        <position position="37"/>
    </location>
</feature>
<feature type="binding site" evidence="8">
    <location>
        <position position="152"/>
    </location>
    <ligand>
        <name>(R)-pantoate</name>
        <dbReference type="ChEBI" id="CHEBI:15980"/>
    </ligand>
</feature>
<dbReference type="GO" id="GO:0015940">
    <property type="term" value="P:pantothenate biosynthetic process"/>
    <property type="evidence" value="ECO:0007669"/>
    <property type="project" value="UniProtKB-UniRule"/>
</dbReference>
<evidence type="ECO:0000256" key="7">
    <source>
        <dbReference type="ARBA" id="ARBA00048258"/>
    </source>
</evidence>
<dbReference type="RefSeq" id="WP_027305658.1">
    <property type="nucleotide sequence ID" value="NZ_CP020867.1"/>
</dbReference>
<evidence type="ECO:0000256" key="6">
    <source>
        <dbReference type="ARBA" id="ARBA00022840"/>
    </source>
</evidence>
<feature type="binding site" evidence="8">
    <location>
        <position position="60"/>
    </location>
    <ligand>
        <name>(R)-pantoate</name>
        <dbReference type="ChEBI" id="CHEBI:15980"/>
    </ligand>
</feature>
<evidence type="ECO:0000313" key="10">
    <source>
        <dbReference type="Proteomes" id="UP000192902"/>
    </source>
</evidence>
<comment type="function">
    <text evidence="8">Catalyzes the condensation of pantoate with beta-alanine in an ATP-dependent reaction via a pantoyl-adenylate intermediate.</text>
</comment>
<dbReference type="Proteomes" id="UP000192902">
    <property type="component" value="Chromosome"/>
</dbReference>
<feature type="binding site" evidence="8">
    <location>
        <position position="175"/>
    </location>
    <ligand>
        <name>ATP</name>
        <dbReference type="ChEBI" id="CHEBI:30616"/>
    </ligand>
</feature>
<comment type="similarity">
    <text evidence="2 8">Belongs to the pantothenate synthetase family.</text>
</comment>
<dbReference type="PANTHER" id="PTHR21299:SF1">
    <property type="entry name" value="PANTOATE--BETA-ALANINE LIGASE"/>
    <property type="match status" value="1"/>
</dbReference>
<protein>
    <recommendedName>
        <fullName evidence="8">Pantothenate synthetase</fullName>
        <shortName evidence="8">PS</shortName>
        <ecNumber evidence="8">6.3.2.1</ecNumber>
    </recommendedName>
    <alternativeName>
        <fullName evidence="8">Pantoate--beta-alanine ligase</fullName>
    </alternativeName>
    <alternativeName>
        <fullName evidence="8">Pantoate-activating enzyme</fullName>
    </alternativeName>
</protein>
<organism evidence="9 10">
    <name type="scientific">Campylobacter cuniculorum DSM 23162 = LMG 24588</name>
    <dbReference type="NCBI Taxonomy" id="1121267"/>
    <lineage>
        <taxon>Bacteria</taxon>
        <taxon>Pseudomonadati</taxon>
        <taxon>Campylobacterota</taxon>
        <taxon>Epsilonproteobacteria</taxon>
        <taxon>Campylobacterales</taxon>
        <taxon>Campylobacteraceae</taxon>
        <taxon>Campylobacter</taxon>
    </lineage>
</organism>